<dbReference type="AlphaFoldDB" id="A0A2P4YKE1"/>
<accession>A0A2P4YKE1</accession>
<dbReference type="OrthoDB" id="99530at2759"/>
<dbReference type="EMBL" id="NCKW01002067">
    <property type="protein sequence ID" value="POM78282.1"/>
    <property type="molecule type" value="Genomic_DNA"/>
</dbReference>
<organism evidence="1 2">
    <name type="scientific">Phytophthora palmivora</name>
    <dbReference type="NCBI Taxonomy" id="4796"/>
    <lineage>
        <taxon>Eukaryota</taxon>
        <taxon>Sar</taxon>
        <taxon>Stramenopiles</taxon>
        <taxon>Oomycota</taxon>
        <taxon>Peronosporomycetes</taxon>
        <taxon>Peronosporales</taxon>
        <taxon>Peronosporaceae</taxon>
        <taxon>Phytophthora</taxon>
    </lineage>
</organism>
<comment type="caution">
    <text evidence="1">The sequence shown here is derived from an EMBL/GenBank/DDBJ whole genome shotgun (WGS) entry which is preliminary data.</text>
</comment>
<dbReference type="Proteomes" id="UP000237271">
    <property type="component" value="Unassembled WGS sequence"/>
</dbReference>
<sequence>MDDIIGKIEDTQTQLLARVTNTETSSSTSVVEGTTPLLATASALAGSLFNWYTNHIWETVKGKKEQNKRAEVKAAINYWKDALWTLALAMDTAANERLHSFDHKKTMRKASSLRKRWRRLRTSHPDAYRSLDAHYLALRSSGFIVDDCTASHQWTSIDLT</sequence>
<reference evidence="1 2" key="1">
    <citation type="journal article" date="2017" name="Genome Biol. Evol.">
        <title>Phytophthora megakarya and P. palmivora, closely related causal agents of cacao black pod rot, underwent increases in genome sizes and gene numbers by different mechanisms.</title>
        <authorList>
            <person name="Ali S.S."/>
            <person name="Shao J."/>
            <person name="Lary D.J."/>
            <person name="Kronmiller B."/>
            <person name="Shen D."/>
            <person name="Strem M.D."/>
            <person name="Amoako-Attah I."/>
            <person name="Akrofi A.Y."/>
            <person name="Begoude B.A."/>
            <person name="Ten Hoopen G.M."/>
            <person name="Coulibaly K."/>
            <person name="Kebe B.I."/>
            <person name="Melnick R.L."/>
            <person name="Guiltinan M.J."/>
            <person name="Tyler B.M."/>
            <person name="Meinhardt L.W."/>
            <person name="Bailey B.A."/>
        </authorList>
    </citation>
    <scope>NUCLEOTIDE SEQUENCE [LARGE SCALE GENOMIC DNA]</scope>
    <source>
        <strain evidence="2">sbr112.9</strain>
    </source>
</reference>
<proteinExistence type="predicted"/>
<gene>
    <name evidence="1" type="ORF">PHPALM_4204</name>
</gene>
<evidence type="ECO:0000313" key="2">
    <source>
        <dbReference type="Proteomes" id="UP000237271"/>
    </source>
</evidence>
<evidence type="ECO:0000313" key="1">
    <source>
        <dbReference type="EMBL" id="POM78282.1"/>
    </source>
</evidence>
<protein>
    <submittedName>
        <fullName evidence="1">Uncharacterized protein</fullName>
    </submittedName>
</protein>
<name>A0A2P4YKE1_9STRA</name>
<keyword evidence="2" id="KW-1185">Reference proteome</keyword>